<evidence type="ECO:0000313" key="3">
    <source>
        <dbReference type="Proteomes" id="UP000290545"/>
    </source>
</evidence>
<sequence length="285" mass="32107">MKLAQRLVKGFYRTKFKTLGRISPEKAANAAYQLFCTPYSGKPKREIPAVFHKAQKQSFQLNGLQINGFEWIPLHKAPTCTILICHGFDSFSYRFEAYVEQLLKEGCRILAFDAPAHGISDGKRFNVLLYKQMLVEVAQKFGPFDGIMAHSVGALAVGLAMEELQHPDAKLVLIAPATETTRAVQQFFTMFPVDAKTHSAFLQLIENLGSKPLDWYSMTRIVPTLGNSMLWLHDEQDRICPFEDTASLRALNLPNVQFITTSGLGHSKIYREAAIQKHIIKFLVC</sequence>
<keyword evidence="3" id="KW-1185">Reference proteome</keyword>
<dbReference type="PANTHER" id="PTHR43689:SF8">
    <property type="entry name" value="ALPHA_BETA-HYDROLASES SUPERFAMILY PROTEIN"/>
    <property type="match status" value="1"/>
</dbReference>
<dbReference type="PANTHER" id="PTHR43689">
    <property type="entry name" value="HYDROLASE"/>
    <property type="match status" value="1"/>
</dbReference>
<dbReference type="RefSeq" id="WP_129002226.1">
    <property type="nucleotide sequence ID" value="NZ_SDHZ01000001.1"/>
</dbReference>
<gene>
    <name evidence="2" type="ORF">ESB13_06625</name>
</gene>
<dbReference type="AlphaFoldDB" id="A0A4Q1DAP5"/>
<dbReference type="Proteomes" id="UP000290545">
    <property type="component" value="Unassembled WGS sequence"/>
</dbReference>
<feature type="domain" description="Serine aminopeptidase S33" evidence="1">
    <location>
        <begin position="78"/>
        <end position="185"/>
    </location>
</feature>
<proteinExistence type="predicted"/>
<name>A0A4Q1DAP5_9BACT</name>
<organism evidence="2 3">
    <name type="scientific">Filimonas effusa</name>
    <dbReference type="NCBI Taxonomy" id="2508721"/>
    <lineage>
        <taxon>Bacteria</taxon>
        <taxon>Pseudomonadati</taxon>
        <taxon>Bacteroidota</taxon>
        <taxon>Chitinophagia</taxon>
        <taxon>Chitinophagales</taxon>
        <taxon>Chitinophagaceae</taxon>
        <taxon>Filimonas</taxon>
    </lineage>
</organism>
<accession>A0A4Q1DAP5</accession>
<dbReference type="Gene3D" id="3.40.50.1820">
    <property type="entry name" value="alpha/beta hydrolase"/>
    <property type="match status" value="1"/>
</dbReference>
<dbReference type="EMBL" id="SDHZ01000001">
    <property type="protein sequence ID" value="RXK86477.1"/>
    <property type="molecule type" value="Genomic_DNA"/>
</dbReference>
<dbReference type="GO" id="GO:0016787">
    <property type="term" value="F:hydrolase activity"/>
    <property type="evidence" value="ECO:0007669"/>
    <property type="project" value="UniProtKB-KW"/>
</dbReference>
<evidence type="ECO:0000259" key="1">
    <source>
        <dbReference type="Pfam" id="PF12146"/>
    </source>
</evidence>
<reference evidence="2 3" key="1">
    <citation type="submission" date="2019-01" db="EMBL/GenBank/DDBJ databases">
        <title>Filimonas sp. strain TTM-71.</title>
        <authorList>
            <person name="Chen W.-M."/>
        </authorList>
    </citation>
    <scope>NUCLEOTIDE SEQUENCE [LARGE SCALE GENOMIC DNA]</scope>
    <source>
        <strain evidence="2 3">TTM-71</strain>
    </source>
</reference>
<protein>
    <submittedName>
        <fullName evidence="2">Alpha/beta fold hydrolase</fullName>
    </submittedName>
</protein>
<dbReference type="Pfam" id="PF12146">
    <property type="entry name" value="Hydrolase_4"/>
    <property type="match status" value="1"/>
</dbReference>
<evidence type="ECO:0000313" key="2">
    <source>
        <dbReference type="EMBL" id="RXK86477.1"/>
    </source>
</evidence>
<comment type="caution">
    <text evidence="2">The sequence shown here is derived from an EMBL/GenBank/DDBJ whole genome shotgun (WGS) entry which is preliminary data.</text>
</comment>
<dbReference type="InterPro" id="IPR022742">
    <property type="entry name" value="Hydrolase_4"/>
</dbReference>
<dbReference type="SUPFAM" id="SSF53474">
    <property type="entry name" value="alpha/beta-Hydrolases"/>
    <property type="match status" value="1"/>
</dbReference>
<dbReference type="InterPro" id="IPR029058">
    <property type="entry name" value="AB_hydrolase_fold"/>
</dbReference>
<dbReference type="OrthoDB" id="9785847at2"/>
<keyword evidence="2" id="KW-0378">Hydrolase</keyword>